<proteinExistence type="inferred from homology"/>
<protein>
    <recommendedName>
        <fullName evidence="4">Fumarylacetoacetase-like C-terminal domain-containing protein</fullName>
    </recommendedName>
</protein>
<feature type="domain" description="Fumarylacetoacetase-like C-terminal" evidence="4">
    <location>
        <begin position="96"/>
        <end position="303"/>
    </location>
</feature>
<keyword evidence="6" id="KW-1185">Reference proteome</keyword>
<dbReference type="InterPro" id="IPR036663">
    <property type="entry name" value="Fumarylacetoacetase_C_sf"/>
</dbReference>
<evidence type="ECO:0000256" key="2">
    <source>
        <dbReference type="ARBA" id="ARBA00010211"/>
    </source>
</evidence>
<dbReference type="PANTHER" id="PTHR42796:SF4">
    <property type="entry name" value="FUMARYLACETOACETATE HYDROLASE DOMAIN-CONTAINING PROTEIN 2A"/>
    <property type="match status" value="1"/>
</dbReference>
<dbReference type="PANTHER" id="PTHR42796">
    <property type="entry name" value="FUMARYLACETOACETATE HYDROLASE DOMAIN-CONTAINING PROTEIN 2A-RELATED"/>
    <property type="match status" value="1"/>
</dbReference>
<name>A0ABM8S3S9_9BURK</name>
<dbReference type="Pfam" id="PF01557">
    <property type="entry name" value="FAA_hydrolase"/>
    <property type="match status" value="1"/>
</dbReference>
<dbReference type="SUPFAM" id="SSF56529">
    <property type="entry name" value="FAH"/>
    <property type="match status" value="1"/>
</dbReference>
<dbReference type="RefSeq" id="WP_200659442.1">
    <property type="nucleotide sequence ID" value="NZ_CAJNBH010000014.1"/>
</dbReference>
<gene>
    <name evidence="5" type="ORF">R69776_04603</name>
</gene>
<comment type="caution">
    <text evidence="5">The sequence shown here is derived from an EMBL/GenBank/DDBJ whole genome shotgun (WGS) entry which is preliminary data.</text>
</comment>
<comment type="similarity">
    <text evidence="2">Belongs to the FAH family.</text>
</comment>
<evidence type="ECO:0000313" key="6">
    <source>
        <dbReference type="Proteomes" id="UP000673821"/>
    </source>
</evidence>
<evidence type="ECO:0000259" key="4">
    <source>
        <dbReference type="Pfam" id="PF01557"/>
    </source>
</evidence>
<comment type="cofactor">
    <cofactor evidence="1">
        <name>Mg(2+)</name>
        <dbReference type="ChEBI" id="CHEBI:18420"/>
    </cofactor>
</comment>
<organism evidence="5 6">
    <name type="scientific">Paraburkholderia nemoris</name>
    <dbReference type="NCBI Taxonomy" id="2793076"/>
    <lineage>
        <taxon>Bacteria</taxon>
        <taxon>Pseudomonadati</taxon>
        <taxon>Pseudomonadota</taxon>
        <taxon>Betaproteobacteria</taxon>
        <taxon>Burkholderiales</taxon>
        <taxon>Burkholderiaceae</taxon>
        <taxon>Paraburkholderia</taxon>
    </lineage>
</organism>
<dbReference type="EMBL" id="CAJNBH010000014">
    <property type="protein sequence ID" value="CAE6787584.1"/>
    <property type="molecule type" value="Genomic_DNA"/>
</dbReference>
<accession>A0ABM8S3S9</accession>
<sequence>MINAELKVGDLSLRLANLRVSNGLALGAEIDGRLVNITRAGNALSLPVPADMDDLIQNRRAADVRVVVDQLNARGSADSFAVPETTFAPLVTRPQKIICVGFNYRAHAAETGTEIPKAPPLFSKFVNALNHHDGAVELPTAVDREFDYETELVIVFGQKCKNVSEEDALSVVAGYCVGNDVSARGLQNITSQFMAGKMSDGFAPLGPWLVTRDLVQDPNNLSLQTRLNGEIRQDSNTREMIFDCRKIISYVTSITTIEAGDIVFTGTPPGVIWGQKVPREERQWLKAGDRVVSSIEGLGELAVDFR</sequence>
<keyword evidence="3" id="KW-0479">Metal-binding</keyword>
<dbReference type="InterPro" id="IPR051121">
    <property type="entry name" value="FAH"/>
</dbReference>
<dbReference type="InterPro" id="IPR011234">
    <property type="entry name" value="Fumarylacetoacetase-like_C"/>
</dbReference>
<reference evidence="5 6" key="1">
    <citation type="submission" date="2021-02" db="EMBL/GenBank/DDBJ databases">
        <authorList>
            <person name="Vanwijnsberghe S."/>
        </authorList>
    </citation>
    <scope>NUCLEOTIDE SEQUENCE [LARGE SCALE GENOMIC DNA]</scope>
    <source>
        <strain evidence="5 6">R-69776</strain>
    </source>
</reference>
<evidence type="ECO:0000256" key="3">
    <source>
        <dbReference type="ARBA" id="ARBA00022723"/>
    </source>
</evidence>
<dbReference type="Proteomes" id="UP000673821">
    <property type="component" value="Unassembled WGS sequence"/>
</dbReference>
<evidence type="ECO:0000313" key="5">
    <source>
        <dbReference type="EMBL" id="CAE6787584.1"/>
    </source>
</evidence>
<dbReference type="Gene3D" id="3.90.850.10">
    <property type="entry name" value="Fumarylacetoacetase-like, C-terminal domain"/>
    <property type="match status" value="1"/>
</dbReference>
<evidence type="ECO:0000256" key="1">
    <source>
        <dbReference type="ARBA" id="ARBA00001946"/>
    </source>
</evidence>